<comment type="pathway">
    <text evidence="3">Protein modification; protein glycosylation.</text>
</comment>
<dbReference type="PANTHER" id="PTHR12871">
    <property type="entry name" value="BETA-1,2-N-ACETYLGLUCOSAMINYLTRANSFERASE II"/>
    <property type="match status" value="1"/>
</dbReference>
<feature type="chain" id="PRO_5046849040" description="Alpha-1,6-mannosyl-glycoprotein 2-beta-N-acetylglucosaminyltransferase" evidence="23">
    <location>
        <begin position="19"/>
        <end position="455"/>
    </location>
</feature>
<dbReference type="InterPro" id="IPR029044">
    <property type="entry name" value="Nucleotide-diphossugar_trans"/>
</dbReference>
<keyword evidence="10" id="KW-0479">Metal-binding</keyword>
<accession>A0ABP1R7T2</accession>
<organism evidence="24 25">
    <name type="scientific">Orchesella dallaii</name>
    <dbReference type="NCBI Taxonomy" id="48710"/>
    <lineage>
        <taxon>Eukaryota</taxon>
        <taxon>Metazoa</taxon>
        <taxon>Ecdysozoa</taxon>
        <taxon>Arthropoda</taxon>
        <taxon>Hexapoda</taxon>
        <taxon>Collembola</taxon>
        <taxon>Entomobryomorpha</taxon>
        <taxon>Entomobryoidea</taxon>
        <taxon>Orchesellidae</taxon>
        <taxon>Orchesellinae</taxon>
        <taxon>Orchesella</taxon>
    </lineage>
</organism>
<dbReference type="Pfam" id="PF05060">
    <property type="entry name" value="MGAT2"/>
    <property type="match status" value="1"/>
</dbReference>
<keyword evidence="15" id="KW-1015">Disulfide bond</keyword>
<name>A0ABP1R7T2_9HEXA</name>
<comment type="cofactor">
    <cofactor evidence="1">
        <name>Mn(2+)</name>
        <dbReference type="ChEBI" id="CHEBI:29035"/>
    </cofactor>
</comment>
<keyword evidence="11" id="KW-0735">Signal-anchor</keyword>
<evidence type="ECO:0000256" key="9">
    <source>
        <dbReference type="ARBA" id="ARBA00022692"/>
    </source>
</evidence>
<evidence type="ECO:0000256" key="20">
    <source>
        <dbReference type="ARBA" id="ARBA00032552"/>
    </source>
</evidence>
<evidence type="ECO:0000256" key="10">
    <source>
        <dbReference type="ARBA" id="ARBA00022723"/>
    </source>
</evidence>
<evidence type="ECO:0000256" key="13">
    <source>
        <dbReference type="ARBA" id="ARBA00023034"/>
    </source>
</evidence>
<evidence type="ECO:0000256" key="22">
    <source>
        <dbReference type="ARBA" id="ARBA00093257"/>
    </source>
</evidence>
<evidence type="ECO:0000256" key="7">
    <source>
        <dbReference type="ARBA" id="ARBA00022676"/>
    </source>
</evidence>
<evidence type="ECO:0000256" key="23">
    <source>
        <dbReference type="SAM" id="SignalP"/>
    </source>
</evidence>
<keyword evidence="7" id="KW-0328">Glycosyltransferase</keyword>
<evidence type="ECO:0000256" key="15">
    <source>
        <dbReference type="ARBA" id="ARBA00023157"/>
    </source>
</evidence>
<gene>
    <name evidence="24" type="ORF">ODALV1_LOCUS18111</name>
</gene>
<comment type="similarity">
    <text evidence="4">Belongs to the glycosyltransferase 16 (GT16) protein family.</text>
</comment>
<evidence type="ECO:0000256" key="18">
    <source>
        <dbReference type="ARBA" id="ARBA00029663"/>
    </source>
</evidence>
<evidence type="ECO:0000256" key="3">
    <source>
        <dbReference type="ARBA" id="ARBA00004922"/>
    </source>
</evidence>
<dbReference type="SUPFAM" id="SSF53448">
    <property type="entry name" value="Nucleotide-diphospho-sugar transferases"/>
    <property type="match status" value="1"/>
</dbReference>
<keyword evidence="14" id="KW-0472">Membrane</keyword>
<keyword evidence="12" id="KW-1133">Transmembrane helix</keyword>
<evidence type="ECO:0000256" key="21">
    <source>
        <dbReference type="ARBA" id="ARBA00032915"/>
    </source>
</evidence>
<keyword evidence="17" id="KW-0464">Manganese</keyword>
<keyword evidence="25" id="KW-1185">Reference proteome</keyword>
<dbReference type="EMBL" id="CAXLJM020000057">
    <property type="protein sequence ID" value="CAL8118384.1"/>
    <property type="molecule type" value="Genomic_DNA"/>
</dbReference>
<dbReference type="EC" id="2.4.1.143" evidence="5"/>
<evidence type="ECO:0000256" key="2">
    <source>
        <dbReference type="ARBA" id="ARBA00004323"/>
    </source>
</evidence>
<comment type="subcellular location">
    <subcellularLocation>
        <location evidence="2">Golgi apparatus membrane</location>
        <topology evidence="2">Single-pass type II membrane protein</topology>
    </subcellularLocation>
</comment>
<keyword evidence="8" id="KW-0808">Transferase</keyword>
<dbReference type="Gene3D" id="3.90.550.10">
    <property type="entry name" value="Spore Coat Polysaccharide Biosynthesis Protein SpsA, Chain A"/>
    <property type="match status" value="1"/>
</dbReference>
<evidence type="ECO:0000313" key="25">
    <source>
        <dbReference type="Proteomes" id="UP001642540"/>
    </source>
</evidence>
<sequence length="455" mass="52632">MELLLSMIIAKIFCTVNADLSLERYFCKLEKLDAQSCKHVAGIRGYSKLSENEETITSNLFGKILDDENLNSGDIREPEPLGTITLPETISPLNPVSIEEIGNKIRFLNAEQKIYNLEKYGPVNEKTCVIVIQVHSRVAYLNQLVTSLSRMRNVENSLIIFSHDLYLPELNEAIRKIDFARIMQIFYPHSIQLNPNRFPGPSPDDCPRDLNPTKAKEIKCRNADHPDIYGHYREAAFPQTKHHWWWKGNFVFRNLNVLQNYTGVIAFLEEDYYVTPDFLWVLKLMEDAMMRNLCHGCNLLSLGTYLSPKKLNYSQAVVTNWVSTEHNMAMTFNKTLWEKLTRCAQTFCEFDDYNWDWTLFQVSNTCLESKLEVLYPKAARVYHIGDCGLHHKMTKNCDSKKAAEAIDKGIKQYSSFLFPDNIRIDYLKGNKMFPKKGNGGWGDLRDRELCMSFVQ</sequence>
<dbReference type="PANTHER" id="PTHR12871:SF0">
    <property type="entry name" value="ALPHA-1,6-MANNOSYL-GLYCOPROTEIN 2-BETA-N-ACETYLGLUCOSAMINYLTRANSFERASE"/>
    <property type="match status" value="1"/>
</dbReference>
<evidence type="ECO:0000256" key="19">
    <source>
        <dbReference type="ARBA" id="ARBA00031203"/>
    </source>
</evidence>
<keyword evidence="9" id="KW-0812">Transmembrane</keyword>
<evidence type="ECO:0000256" key="8">
    <source>
        <dbReference type="ARBA" id="ARBA00022679"/>
    </source>
</evidence>
<comment type="caution">
    <text evidence="24">The sequence shown here is derived from an EMBL/GenBank/DDBJ whole genome shotgun (WGS) entry which is preliminary data.</text>
</comment>
<evidence type="ECO:0000256" key="14">
    <source>
        <dbReference type="ARBA" id="ARBA00023136"/>
    </source>
</evidence>
<evidence type="ECO:0000256" key="11">
    <source>
        <dbReference type="ARBA" id="ARBA00022968"/>
    </source>
</evidence>
<evidence type="ECO:0000313" key="24">
    <source>
        <dbReference type="EMBL" id="CAL8118384.1"/>
    </source>
</evidence>
<evidence type="ECO:0000256" key="4">
    <source>
        <dbReference type="ARBA" id="ARBA00011011"/>
    </source>
</evidence>
<evidence type="ECO:0000256" key="5">
    <source>
        <dbReference type="ARBA" id="ARBA00012613"/>
    </source>
</evidence>
<evidence type="ECO:0000256" key="6">
    <source>
        <dbReference type="ARBA" id="ARBA00014817"/>
    </source>
</evidence>
<reference evidence="24 25" key="1">
    <citation type="submission" date="2024-08" db="EMBL/GenBank/DDBJ databases">
        <authorList>
            <person name="Cucini C."/>
            <person name="Frati F."/>
        </authorList>
    </citation>
    <scope>NUCLEOTIDE SEQUENCE [LARGE SCALE GENOMIC DNA]</scope>
</reference>
<evidence type="ECO:0000256" key="1">
    <source>
        <dbReference type="ARBA" id="ARBA00001936"/>
    </source>
</evidence>
<keyword evidence="16" id="KW-0325">Glycoprotein</keyword>
<keyword evidence="23" id="KW-0732">Signal</keyword>
<comment type="catalytic activity">
    <reaction evidence="22">
        <text>an N(4)-{beta-D-GlcNAc-(1-&gt;2)-alpha-D-Man-(1-&gt;3)-[alpha-D-Man-(1-&gt;6)]-beta-D-Man-(1-&gt;4)-beta-D-GlcNAc-(1-&gt;4)-beta-D-GlcNAc}-L-asparaginyl-[protein] + UDP-N-acetyl-alpha-D-glucosamine = N(4)-{beta-D-GlcNAc-(1-&gt;2)-alpha-D-Man-(1-&gt;3)-[beta-D-GlcNAc-(1-&gt;2)-alpha-D-Man-(1-&gt;6)]-beta-D-Man-(1-&gt;4)-beta-D-GlcNAc-(1-&gt;4)-beta-D-GlcNAc}-L-asparaginyl-[protein] + UDP + H(+)</text>
        <dbReference type="Rhea" id="RHEA:12941"/>
        <dbReference type="Rhea" id="RHEA-COMP:13526"/>
        <dbReference type="Rhea" id="RHEA-COMP:14369"/>
        <dbReference type="ChEBI" id="CHEBI:15378"/>
        <dbReference type="ChEBI" id="CHEBI:57705"/>
        <dbReference type="ChEBI" id="CHEBI:58223"/>
        <dbReference type="ChEBI" id="CHEBI:60615"/>
        <dbReference type="ChEBI" id="CHEBI:60651"/>
        <dbReference type="EC" id="2.4.1.143"/>
    </reaction>
</comment>
<proteinExistence type="inferred from homology"/>
<dbReference type="InterPro" id="IPR007754">
    <property type="entry name" value="GlcNAc_II"/>
</dbReference>
<evidence type="ECO:0000256" key="12">
    <source>
        <dbReference type="ARBA" id="ARBA00022989"/>
    </source>
</evidence>
<protein>
    <recommendedName>
        <fullName evidence="6">Alpha-1,6-mannosyl-glycoprotein 2-beta-N-acetylglucosaminyltransferase</fullName>
        <ecNumber evidence="5">2.4.1.143</ecNumber>
    </recommendedName>
    <alternativeName>
        <fullName evidence="21">Beta-1,2-N-acetylglucosaminyltransferase II</fullName>
    </alternativeName>
    <alternativeName>
        <fullName evidence="20">GlcNAc-T II</fullName>
    </alternativeName>
    <alternativeName>
        <fullName evidence="19">Mannoside acetylglucosaminyltransferase 2</fullName>
    </alternativeName>
    <alternativeName>
        <fullName evidence="18">N-glycosyl-oligosaccharide-glycoprotein N-acetylglucosaminyltransferase II</fullName>
    </alternativeName>
</protein>
<feature type="signal peptide" evidence="23">
    <location>
        <begin position="1"/>
        <end position="18"/>
    </location>
</feature>
<evidence type="ECO:0000256" key="17">
    <source>
        <dbReference type="ARBA" id="ARBA00023211"/>
    </source>
</evidence>
<keyword evidence="13" id="KW-0333">Golgi apparatus</keyword>
<dbReference type="Proteomes" id="UP001642540">
    <property type="component" value="Unassembled WGS sequence"/>
</dbReference>
<evidence type="ECO:0000256" key="16">
    <source>
        <dbReference type="ARBA" id="ARBA00023180"/>
    </source>
</evidence>